<reference evidence="1" key="1">
    <citation type="submission" date="2021-06" db="EMBL/GenBank/DDBJ databases">
        <authorList>
            <person name="Kallberg Y."/>
            <person name="Tangrot J."/>
            <person name="Rosling A."/>
        </authorList>
    </citation>
    <scope>NUCLEOTIDE SEQUENCE</scope>
    <source>
        <strain evidence="1">FL966</strain>
    </source>
</reference>
<evidence type="ECO:0000313" key="1">
    <source>
        <dbReference type="EMBL" id="CAG8756066.1"/>
    </source>
</evidence>
<dbReference type="OrthoDB" id="2442293at2759"/>
<gene>
    <name evidence="1" type="ORF">CPELLU_LOCUS15015</name>
</gene>
<name>A0A9N9IXK8_9GLOM</name>
<evidence type="ECO:0000313" key="2">
    <source>
        <dbReference type="Proteomes" id="UP000789759"/>
    </source>
</evidence>
<protein>
    <submittedName>
        <fullName evidence="1">22051_t:CDS:1</fullName>
    </submittedName>
</protein>
<sequence length="246" mass="28682">MIKTDQGRIIASLLNKLYKKIILDKFIVQNKKEKRCQRNEKEYTVQENRYKNPASEILDISYTLIKQAGKKSQKTFRAFANLVLETEEAQKKIKKAWILLQDMKKAFDLVLLEIITAYDLTEEIIAGNDINQEEVISLLIWQLFYDSLLKRIQEDKSLGYIVEQEMLSNTDINCITKHKQAVIAYTDDTIWITNNRALYKEKRENSIEKIGISWAQISNEGNWSEEEIALRLEGWPLATTAEFIAI</sequence>
<accession>A0A9N9IXK8</accession>
<comment type="caution">
    <text evidence="1">The sequence shown here is derived from an EMBL/GenBank/DDBJ whole genome shotgun (WGS) entry which is preliminary data.</text>
</comment>
<keyword evidence="2" id="KW-1185">Reference proteome</keyword>
<dbReference type="Proteomes" id="UP000789759">
    <property type="component" value="Unassembled WGS sequence"/>
</dbReference>
<organism evidence="1 2">
    <name type="scientific">Cetraspora pellucida</name>
    <dbReference type="NCBI Taxonomy" id="1433469"/>
    <lineage>
        <taxon>Eukaryota</taxon>
        <taxon>Fungi</taxon>
        <taxon>Fungi incertae sedis</taxon>
        <taxon>Mucoromycota</taxon>
        <taxon>Glomeromycotina</taxon>
        <taxon>Glomeromycetes</taxon>
        <taxon>Diversisporales</taxon>
        <taxon>Gigasporaceae</taxon>
        <taxon>Cetraspora</taxon>
    </lineage>
</organism>
<dbReference type="EMBL" id="CAJVQA010018804">
    <property type="protein sequence ID" value="CAG8756066.1"/>
    <property type="molecule type" value="Genomic_DNA"/>
</dbReference>
<proteinExistence type="predicted"/>
<dbReference type="AlphaFoldDB" id="A0A9N9IXK8"/>